<dbReference type="AlphaFoldDB" id="D7CCK9"/>
<proteinExistence type="predicted"/>
<accession>D7CCK9</accession>
<feature type="region of interest" description="Disordered" evidence="1">
    <location>
        <begin position="12"/>
        <end position="35"/>
    </location>
</feature>
<dbReference type="KEGG" id="sbh:SBI_05620"/>
<keyword evidence="3" id="KW-1185">Reference proteome</keyword>
<reference evidence="2 3" key="1">
    <citation type="journal article" date="2010" name="J. Bacteriol.">
        <title>Genome sequence of the milbemycin-producing bacterium Streptomyces bingchenggensis.</title>
        <authorList>
            <person name="Wang X.J."/>
            <person name="Yan Y.J."/>
            <person name="Zhang B."/>
            <person name="An J."/>
            <person name="Wang J.J."/>
            <person name="Tian J."/>
            <person name="Jiang L."/>
            <person name="Chen Y.H."/>
            <person name="Huang S.X."/>
            <person name="Yin M."/>
            <person name="Zhang J."/>
            <person name="Gao A.L."/>
            <person name="Liu C.X."/>
            <person name="Zhu Z.X."/>
            <person name="Xiang W.S."/>
        </authorList>
    </citation>
    <scope>NUCLEOTIDE SEQUENCE [LARGE SCALE GENOMIC DNA]</scope>
    <source>
        <strain evidence="2 3">BCW-1</strain>
    </source>
</reference>
<dbReference type="HOGENOM" id="CLU_3367546_0_0_11"/>
<name>D7CCK9_STRBB</name>
<gene>
    <name evidence="2" type="ordered locus">SBI_05620</name>
</gene>
<evidence type="ECO:0000313" key="3">
    <source>
        <dbReference type="Proteomes" id="UP000000377"/>
    </source>
</evidence>
<feature type="compositionally biased region" description="Basic and acidic residues" evidence="1">
    <location>
        <begin position="17"/>
        <end position="35"/>
    </location>
</feature>
<organism evidence="2 3">
    <name type="scientific">Streptomyces bingchenggensis (strain BCW-1)</name>
    <dbReference type="NCBI Taxonomy" id="749414"/>
    <lineage>
        <taxon>Bacteria</taxon>
        <taxon>Bacillati</taxon>
        <taxon>Actinomycetota</taxon>
        <taxon>Actinomycetes</taxon>
        <taxon>Kitasatosporales</taxon>
        <taxon>Streptomycetaceae</taxon>
        <taxon>Streptomyces</taxon>
    </lineage>
</organism>
<protein>
    <submittedName>
        <fullName evidence="2">Uncharacterized protein</fullName>
    </submittedName>
</protein>
<evidence type="ECO:0000256" key="1">
    <source>
        <dbReference type="SAM" id="MobiDB-lite"/>
    </source>
</evidence>
<dbReference type="Proteomes" id="UP000000377">
    <property type="component" value="Chromosome"/>
</dbReference>
<dbReference type="EMBL" id="CP002047">
    <property type="protein sequence ID" value="ADI08740.1"/>
    <property type="molecule type" value="Genomic_DNA"/>
</dbReference>
<evidence type="ECO:0000313" key="2">
    <source>
        <dbReference type="EMBL" id="ADI08740.1"/>
    </source>
</evidence>
<sequence length="35" mass="3713">MTALFSIAKGPLLSRGRAVEPERGEGGAEEQADLR</sequence>